<keyword evidence="1" id="KW-0472">Membrane</keyword>
<gene>
    <name evidence="4" type="ORF">CLV42_12245</name>
</gene>
<evidence type="ECO:0000313" key="4">
    <source>
        <dbReference type="EMBL" id="PSL22419.1"/>
    </source>
</evidence>
<evidence type="ECO:0000313" key="5">
    <source>
        <dbReference type="Proteomes" id="UP000240978"/>
    </source>
</evidence>
<reference evidence="4 5" key="1">
    <citation type="submission" date="2018-03" db="EMBL/GenBank/DDBJ databases">
        <title>Genomic Encyclopedia of Archaeal and Bacterial Type Strains, Phase II (KMG-II): from individual species to whole genera.</title>
        <authorList>
            <person name="Goeker M."/>
        </authorList>
    </citation>
    <scope>NUCLEOTIDE SEQUENCE [LARGE SCALE GENOMIC DNA]</scope>
    <source>
        <strain evidence="4 5">DSM 18107</strain>
    </source>
</reference>
<dbReference type="Pfam" id="PF04773">
    <property type="entry name" value="FecR"/>
    <property type="match status" value="1"/>
</dbReference>
<dbReference type="PIRSF" id="PIRSF018266">
    <property type="entry name" value="FecR"/>
    <property type="match status" value="1"/>
</dbReference>
<keyword evidence="5" id="KW-1185">Reference proteome</keyword>
<dbReference type="InterPro" id="IPR006860">
    <property type="entry name" value="FecR"/>
</dbReference>
<dbReference type="Proteomes" id="UP000240978">
    <property type="component" value="Unassembled WGS sequence"/>
</dbReference>
<dbReference type="RefSeq" id="WP_106605951.1">
    <property type="nucleotide sequence ID" value="NZ_PYGK01000022.1"/>
</dbReference>
<sequence>MAQRAKNIIVNDDLLSKYFSGEASPEEAMAIDDWKLSNENNRQEFAALWSAWNQTSLRSHTIGDIQTAWQELLPLPKKLPSRRTILLRWTAAASVLLFIAISGVLFFKTNNTPKQNTVTAALHTTIQQALPCGSQVTISPGSSITYPVSLAGNERHVILKGSGYFDVKPLPDKPFIITAGPVNIKVLGTAFHVTDTDTAITIKVISGKVLVSAAAQQIIISGGETGSYLKKEKQLAREPEQRSFHFDNEDLSVVIATLSKAYHKKIIIRDPEIASLKISSNFDNKPLGYILEVIAITLNVKYTSNLNNDEIYFEKAN</sequence>
<dbReference type="InterPro" id="IPR032508">
    <property type="entry name" value="FecR_C"/>
</dbReference>
<organism evidence="4 5">
    <name type="scientific">Chitinophaga ginsengisoli</name>
    <dbReference type="NCBI Taxonomy" id="363837"/>
    <lineage>
        <taxon>Bacteria</taxon>
        <taxon>Pseudomonadati</taxon>
        <taxon>Bacteroidota</taxon>
        <taxon>Chitinophagia</taxon>
        <taxon>Chitinophagales</taxon>
        <taxon>Chitinophagaceae</taxon>
        <taxon>Chitinophaga</taxon>
    </lineage>
</organism>
<proteinExistence type="predicted"/>
<keyword evidence="1" id="KW-1133">Transmembrane helix</keyword>
<keyword evidence="1" id="KW-0812">Transmembrane</keyword>
<dbReference type="PANTHER" id="PTHR30273">
    <property type="entry name" value="PERIPLASMIC SIGNAL SENSOR AND SIGMA FACTOR ACTIVATOR FECR-RELATED"/>
    <property type="match status" value="1"/>
</dbReference>
<dbReference type="EMBL" id="PYGK01000022">
    <property type="protein sequence ID" value="PSL22419.1"/>
    <property type="molecule type" value="Genomic_DNA"/>
</dbReference>
<evidence type="ECO:0000256" key="1">
    <source>
        <dbReference type="SAM" id="Phobius"/>
    </source>
</evidence>
<dbReference type="OrthoDB" id="1452822at2"/>
<name>A0A2P8FL49_9BACT</name>
<dbReference type="InterPro" id="IPR012373">
    <property type="entry name" value="Ferrdict_sens_TM"/>
</dbReference>
<feature type="domain" description="FecR protein" evidence="2">
    <location>
        <begin position="125"/>
        <end position="209"/>
    </location>
</feature>
<feature type="transmembrane region" description="Helical" evidence="1">
    <location>
        <begin position="85"/>
        <end position="107"/>
    </location>
</feature>
<dbReference type="PANTHER" id="PTHR30273:SF2">
    <property type="entry name" value="PROTEIN FECR"/>
    <property type="match status" value="1"/>
</dbReference>
<dbReference type="AlphaFoldDB" id="A0A2P8FL49"/>
<evidence type="ECO:0000259" key="2">
    <source>
        <dbReference type="Pfam" id="PF04773"/>
    </source>
</evidence>
<dbReference type="Gene3D" id="2.60.120.1440">
    <property type="match status" value="1"/>
</dbReference>
<accession>A0A2P8FL49</accession>
<dbReference type="Gene3D" id="3.55.50.30">
    <property type="match status" value="1"/>
</dbReference>
<evidence type="ECO:0000259" key="3">
    <source>
        <dbReference type="Pfam" id="PF16344"/>
    </source>
</evidence>
<dbReference type="GO" id="GO:0016989">
    <property type="term" value="F:sigma factor antagonist activity"/>
    <property type="evidence" value="ECO:0007669"/>
    <property type="project" value="TreeGrafter"/>
</dbReference>
<dbReference type="Pfam" id="PF16344">
    <property type="entry name" value="FecR_C"/>
    <property type="match status" value="1"/>
</dbReference>
<feature type="domain" description="Protein FecR C-terminal" evidence="3">
    <location>
        <begin position="244"/>
        <end position="312"/>
    </location>
</feature>
<comment type="caution">
    <text evidence="4">The sequence shown here is derived from an EMBL/GenBank/DDBJ whole genome shotgun (WGS) entry which is preliminary data.</text>
</comment>
<protein>
    <submittedName>
        <fullName evidence="4">FecR family protein</fullName>
    </submittedName>
</protein>